<evidence type="ECO:0000313" key="4">
    <source>
        <dbReference type="Proteomes" id="UP000604341"/>
    </source>
</evidence>
<dbReference type="InterPro" id="IPR008979">
    <property type="entry name" value="Galactose-bd-like_sf"/>
</dbReference>
<name>A0ABQ2FMF4_9DEIO</name>
<dbReference type="Gene3D" id="2.160.20.10">
    <property type="entry name" value="Single-stranded right-handed beta-helix, Pectin lyase-like"/>
    <property type="match status" value="1"/>
</dbReference>
<reference evidence="4" key="1">
    <citation type="journal article" date="2019" name="Int. J. Syst. Evol. Microbiol.">
        <title>The Global Catalogue of Microorganisms (GCM) 10K type strain sequencing project: providing services to taxonomists for standard genome sequencing and annotation.</title>
        <authorList>
            <consortium name="The Broad Institute Genomics Platform"/>
            <consortium name="The Broad Institute Genome Sequencing Center for Infectious Disease"/>
            <person name="Wu L."/>
            <person name="Ma J."/>
        </authorList>
    </citation>
    <scope>NUCLEOTIDE SEQUENCE [LARGE SCALE GENOMIC DNA]</scope>
    <source>
        <strain evidence="4">JCM 19173</strain>
    </source>
</reference>
<dbReference type="Gene3D" id="2.60.120.260">
    <property type="entry name" value="Galactose-binding domain-like"/>
    <property type="match status" value="1"/>
</dbReference>
<keyword evidence="4" id="KW-1185">Reference proteome</keyword>
<organism evidence="3 4">
    <name type="scientific">Deinococcus radiotolerans</name>
    <dbReference type="NCBI Taxonomy" id="1309407"/>
    <lineage>
        <taxon>Bacteria</taxon>
        <taxon>Thermotogati</taxon>
        <taxon>Deinococcota</taxon>
        <taxon>Deinococci</taxon>
        <taxon>Deinococcales</taxon>
        <taxon>Deinococcaceae</taxon>
        <taxon>Deinococcus</taxon>
    </lineage>
</organism>
<dbReference type="InterPro" id="IPR006626">
    <property type="entry name" value="PbH1"/>
</dbReference>
<gene>
    <name evidence="3" type="ORF">GCM10010844_26730</name>
</gene>
<dbReference type="EMBL" id="BMPE01000007">
    <property type="protein sequence ID" value="GGL06606.1"/>
    <property type="molecule type" value="Genomic_DNA"/>
</dbReference>
<feature type="domain" description="F5/8 type C" evidence="2">
    <location>
        <begin position="35"/>
        <end position="154"/>
    </location>
</feature>
<dbReference type="InterPro" id="IPR012334">
    <property type="entry name" value="Pectin_lyas_fold"/>
</dbReference>
<dbReference type="SMART" id="SM00710">
    <property type="entry name" value="PbH1"/>
    <property type="match status" value="6"/>
</dbReference>
<dbReference type="SUPFAM" id="SSF49785">
    <property type="entry name" value="Galactose-binding domain-like"/>
    <property type="match status" value="1"/>
</dbReference>
<protein>
    <recommendedName>
        <fullName evidence="2">F5/8 type C domain-containing protein</fullName>
    </recommendedName>
</protein>
<keyword evidence="1" id="KW-0732">Signal</keyword>
<sequence length="543" mass="57436">MLSVQYLCLLLLFFGERSLSPPATAQVTAPAAPGSAAPRPVAFPPGFLKPSDSLASDALSDHTSWRARDEAAGTYWATSETDAAQWIRFDLDAPARVNALAVLWLNGAAQTYQFTIAVSGDASTWKTVASGRSTRSAGPDIYTFPEQLTRYVRVTIAPDSGAPAFGVAEAAVRVPSAAQAVTAPGSLTPESFGARGDGVTDDTTALTALFNAANKQAKPIAFAAGKTYLTGRSRVYQYSVTTNGLTVQGNGATIKVMDGTTTASSLYVLRIAAQNVTVENLTVDANRAGRPALTNWNQYAWFIDGGSVNVRLKGIRGLNSPVDNLYIRDQVGRNSDALYPREIYIDGAEMLNAARNNASVISSKNVYITGGRFNGANGSNPEAGIDIEPNTSDTYGNNGVYLTNVETSNNRGGGVDVAGHHNQNIVVKNHVANSNGTAFFAMPDGGAIQVDGLTGRDYKFNPVASGRNGFISLVPGGRSGARVTLQNVTLTGIDSTLPGVHQNYDGAVTIHDTQINQYTGTRPVVEARPADIYNIYRDGVKIR</sequence>
<dbReference type="Proteomes" id="UP000604341">
    <property type="component" value="Unassembled WGS sequence"/>
</dbReference>
<feature type="signal peptide" evidence="1">
    <location>
        <begin position="1"/>
        <end position="25"/>
    </location>
</feature>
<evidence type="ECO:0000313" key="3">
    <source>
        <dbReference type="EMBL" id="GGL06606.1"/>
    </source>
</evidence>
<evidence type="ECO:0000256" key="1">
    <source>
        <dbReference type="SAM" id="SignalP"/>
    </source>
</evidence>
<dbReference type="SUPFAM" id="SSF51126">
    <property type="entry name" value="Pectin lyase-like"/>
    <property type="match status" value="1"/>
</dbReference>
<accession>A0ABQ2FMF4</accession>
<comment type="caution">
    <text evidence="3">The sequence shown here is derived from an EMBL/GenBank/DDBJ whole genome shotgun (WGS) entry which is preliminary data.</text>
</comment>
<evidence type="ECO:0000259" key="2">
    <source>
        <dbReference type="PROSITE" id="PS50022"/>
    </source>
</evidence>
<dbReference type="PROSITE" id="PS50022">
    <property type="entry name" value="FA58C_3"/>
    <property type="match status" value="1"/>
</dbReference>
<dbReference type="InterPro" id="IPR000421">
    <property type="entry name" value="FA58C"/>
</dbReference>
<feature type="chain" id="PRO_5045280425" description="F5/8 type C domain-containing protein" evidence="1">
    <location>
        <begin position="26"/>
        <end position="543"/>
    </location>
</feature>
<proteinExistence type="predicted"/>
<dbReference type="InterPro" id="IPR011050">
    <property type="entry name" value="Pectin_lyase_fold/virulence"/>
</dbReference>
<dbReference type="Pfam" id="PF22633">
    <property type="entry name" value="F5_F8_type_C_2"/>
    <property type="match status" value="1"/>
</dbReference>